<accession>K0IIB3</accession>
<protein>
    <submittedName>
        <fullName evidence="1">Uncharacterized protein</fullName>
    </submittedName>
</protein>
<reference evidence="1 2" key="1">
    <citation type="journal article" date="2012" name="Environ. Microbiol.">
        <title>The genome of the ammonia-oxidizing Candidatus Nitrososphaera gargensis: insights into metabolic versatility and environmental adaptations.</title>
        <authorList>
            <person name="Spang A."/>
            <person name="Poehlein A."/>
            <person name="Offre P."/>
            <person name="Zumbragel S."/>
            <person name="Haider S."/>
            <person name="Rychlik N."/>
            <person name="Nowka B."/>
            <person name="Schmeisser C."/>
            <person name="Lebedeva E.V."/>
            <person name="Rattei T."/>
            <person name="Bohm C."/>
            <person name="Schmid M."/>
            <person name="Galushko A."/>
            <person name="Hatzenpichler R."/>
            <person name="Weinmaier T."/>
            <person name="Daniel R."/>
            <person name="Schleper C."/>
            <person name="Spieck E."/>
            <person name="Streit W."/>
            <person name="Wagner M."/>
        </authorList>
    </citation>
    <scope>NUCLEOTIDE SEQUENCE [LARGE SCALE GENOMIC DNA]</scope>
    <source>
        <strain evidence="2">Ga9.2</strain>
    </source>
</reference>
<name>K0IIB3_NITGG</name>
<dbReference type="KEGG" id="nga:Ngar_c27490"/>
<organism evidence="1 2">
    <name type="scientific">Nitrososphaera gargensis (strain Ga9.2)</name>
    <dbReference type="NCBI Taxonomy" id="1237085"/>
    <lineage>
        <taxon>Archaea</taxon>
        <taxon>Nitrososphaerota</taxon>
        <taxon>Nitrososphaeria</taxon>
        <taxon>Nitrososphaerales</taxon>
        <taxon>Nitrososphaeraceae</taxon>
        <taxon>Nitrososphaera</taxon>
    </lineage>
</organism>
<dbReference type="STRING" id="1237085.Ngar_c27490"/>
<dbReference type="AlphaFoldDB" id="K0IIB3"/>
<evidence type="ECO:0000313" key="1">
    <source>
        <dbReference type="EMBL" id="AFU59670.1"/>
    </source>
</evidence>
<sequence>MSSSELAPDEEVLSLRYQGYNHDEINRKNGFSTGKISGIFAKEKVRFGAANVDAITRVGIQYAKAENHGPIWLTR</sequence>
<dbReference type="BioCyc" id="CNIT1237085:G1324-2749-MONOMER"/>
<gene>
    <name evidence="1" type="ordered locus">Ngar_c27490</name>
</gene>
<dbReference type="RefSeq" id="WP_015020205.1">
    <property type="nucleotide sequence ID" value="NC_018719.1"/>
</dbReference>
<proteinExistence type="predicted"/>
<dbReference type="GeneID" id="13794768"/>
<keyword evidence="2" id="KW-1185">Reference proteome</keyword>
<dbReference type="HOGENOM" id="CLU_2662487_0_0_2"/>
<dbReference type="Proteomes" id="UP000008037">
    <property type="component" value="Chromosome"/>
</dbReference>
<dbReference type="EMBL" id="CP002408">
    <property type="protein sequence ID" value="AFU59670.1"/>
    <property type="molecule type" value="Genomic_DNA"/>
</dbReference>
<evidence type="ECO:0000313" key="2">
    <source>
        <dbReference type="Proteomes" id="UP000008037"/>
    </source>
</evidence>
<dbReference type="InParanoid" id="K0IIB3"/>